<protein>
    <submittedName>
        <fullName evidence="2">Uncharacterized protein</fullName>
    </submittedName>
</protein>
<keyword evidence="3" id="KW-1185">Reference proteome</keyword>
<keyword evidence="1" id="KW-0812">Transmembrane</keyword>
<dbReference type="EMBL" id="JALHLF010000002">
    <property type="protein sequence ID" value="MCJ2181297.1"/>
    <property type="molecule type" value="Genomic_DNA"/>
</dbReference>
<gene>
    <name evidence="2" type="ORF">MTR62_01030</name>
</gene>
<keyword evidence="1" id="KW-0472">Membrane</keyword>
<keyword evidence="1" id="KW-1133">Transmembrane helix</keyword>
<evidence type="ECO:0000313" key="2">
    <source>
        <dbReference type="EMBL" id="MCJ2181297.1"/>
    </source>
</evidence>
<evidence type="ECO:0000256" key="1">
    <source>
        <dbReference type="SAM" id="Phobius"/>
    </source>
</evidence>
<sequence>MRTIRRRALALGHEGAGHPFRRSLPVHVFAPGVLGVENADEAQANARAARAWKMSAGDWQRFLSAYCLCFLAIFAYIL</sequence>
<comment type="caution">
    <text evidence="2">The sequence shown here is derived from an EMBL/GenBank/DDBJ whole genome shotgun (WGS) entry which is preliminary data.</text>
</comment>
<name>A0ABT0B8A3_9SPHN</name>
<dbReference type="Proteomes" id="UP001162881">
    <property type="component" value="Unassembled WGS sequence"/>
</dbReference>
<organism evidence="2 3">
    <name type="scientific">Novosphingobium organovorum</name>
    <dbReference type="NCBI Taxonomy" id="2930092"/>
    <lineage>
        <taxon>Bacteria</taxon>
        <taxon>Pseudomonadati</taxon>
        <taxon>Pseudomonadota</taxon>
        <taxon>Alphaproteobacteria</taxon>
        <taxon>Sphingomonadales</taxon>
        <taxon>Sphingomonadaceae</taxon>
        <taxon>Novosphingobium</taxon>
    </lineage>
</organism>
<proteinExistence type="predicted"/>
<evidence type="ECO:0000313" key="3">
    <source>
        <dbReference type="Proteomes" id="UP001162881"/>
    </source>
</evidence>
<dbReference type="RefSeq" id="WP_244016417.1">
    <property type="nucleotide sequence ID" value="NZ_JALHLF010000002.1"/>
</dbReference>
<accession>A0ABT0B8A3</accession>
<reference evidence="2" key="1">
    <citation type="submission" date="2022-03" db="EMBL/GenBank/DDBJ databases">
        <title>Identification of a novel bacterium isolated from mangrove sediments.</title>
        <authorList>
            <person name="Pan X."/>
        </authorList>
    </citation>
    <scope>NUCLEOTIDE SEQUENCE</scope>
    <source>
        <strain evidence="2">B1949</strain>
    </source>
</reference>
<feature type="transmembrane region" description="Helical" evidence="1">
    <location>
        <begin position="59"/>
        <end position="77"/>
    </location>
</feature>